<dbReference type="HOGENOM" id="CLU_1885757_0_0_1"/>
<evidence type="ECO:0000313" key="7">
    <source>
        <dbReference type="Proteomes" id="UP000012174"/>
    </source>
</evidence>
<evidence type="ECO:0000313" key="6">
    <source>
        <dbReference type="EMBL" id="EMR61535.1"/>
    </source>
</evidence>
<evidence type="ECO:0000256" key="1">
    <source>
        <dbReference type="ARBA" id="ARBA00004141"/>
    </source>
</evidence>
<dbReference type="GO" id="GO:0046873">
    <property type="term" value="F:metal ion transmembrane transporter activity"/>
    <property type="evidence" value="ECO:0007669"/>
    <property type="project" value="InterPro"/>
</dbReference>
<evidence type="ECO:0000256" key="2">
    <source>
        <dbReference type="ARBA" id="ARBA00022692"/>
    </source>
</evidence>
<keyword evidence="2 5" id="KW-0812">Transmembrane</keyword>
<proteinExistence type="predicted"/>
<keyword evidence="7" id="KW-1185">Reference proteome</keyword>
<keyword evidence="3 5" id="KW-1133">Transmembrane helix</keyword>
<organism evidence="6 7">
    <name type="scientific">Eutypa lata (strain UCR-EL1)</name>
    <name type="common">Grapevine dieback disease fungus</name>
    <name type="synonym">Eutypa armeniacae</name>
    <dbReference type="NCBI Taxonomy" id="1287681"/>
    <lineage>
        <taxon>Eukaryota</taxon>
        <taxon>Fungi</taxon>
        <taxon>Dikarya</taxon>
        <taxon>Ascomycota</taxon>
        <taxon>Pezizomycotina</taxon>
        <taxon>Sordariomycetes</taxon>
        <taxon>Xylariomycetidae</taxon>
        <taxon>Xylariales</taxon>
        <taxon>Diatrypaceae</taxon>
        <taxon>Eutypa</taxon>
    </lineage>
</organism>
<dbReference type="AlphaFoldDB" id="M7T4H7"/>
<reference evidence="7" key="1">
    <citation type="journal article" date="2013" name="Genome Announc.">
        <title>Draft genome sequence of the grapevine dieback fungus Eutypa lata UCR-EL1.</title>
        <authorList>
            <person name="Blanco-Ulate B."/>
            <person name="Rolshausen P.E."/>
            <person name="Cantu D."/>
        </authorList>
    </citation>
    <scope>NUCLEOTIDE SEQUENCE [LARGE SCALE GENOMIC DNA]</scope>
    <source>
        <strain evidence="7">UCR-EL1</strain>
    </source>
</reference>
<evidence type="ECO:0000256" key="3">
    <source>
        <dbReference type="ARBA" id="ARBA00022989"/>
    </source>
</evidence>
<protein>
    <submittedName>
        <fullName evidence="6">Putative-like mg2+ transporter family protein</fullName>
    </submittedName>
</protein>
<dbReference type="GO" id="GO:0016020">
    <property type="term" value="C:membrane"/>
    <property type="evidence" value="ECO:0007669"/>
    <property type="project" value="UniProtKB-SubCell"/>
</dbReference>
<feature type="transmembrane region" description="Helical" evidence="5">
    <location>
        <begin position="92"/>
        <end position="113"/>
    </location>
</feature>
<keyword evidence="4 5" id="KW-0472">Membrane</keyword>
<evidence type="ECO:0000256" key="4">
    <source>
        <dbReference type="ARBA" id="ARBA00023136"/>
    </source>
</evidence>
<comment type="subcellular location">
    <subcellularLocation>
        <location evidence="1">Membrane</location>
        <topology evidence="1">Multi-pass membrane protein</topology>
    </subcellularLocation>
</comment>
<accession>M7T4H7</accession>
<dbReference type="OrthoDB" id="5428055at2759"/>
<dbReference type="SUPFAM" id="SSF144083">
    <property type="entry name" value="Magnesium transport protein CorA, transmembrane region"/>
    <property type="match status" value="1"/>
</dbReference>
<dbReference type="Gene3D" id="1.20.58.340">
    <property type="entry name" value="Magnesium transport protein CorA, transmembrane region"/>
    <property type="match status" value="1"/>
</dbReference>
<dbReference type="Proteomes" id="UP000012174">
    <property type="component" value="Unassembled WGS sequence"/>
</dbReference>
<gene>
    <name evidence="6" type="ORF">UCREL1_11540</name>
</gene>
<dbReference type="InterPro" id="IPR045863">
    <property type="entry name" value="CorA_TM1_TM2"/>
</dbReference>
<name>M7T4H7_EUTLA</name>
<feature type="transmembrane region" description="Helical" evidence="5">
    <location>
        <begin position="59"/>
        <end position="80"/>
    </location>
</feature>
<evidence type="ECO:0000256" key="5">
    <source>
        <dbReference type="SAM" id="Phobius"/>
    </source>
</evidence>
<dbReference type="Pfam" id="PF01544">
    <property type="entry name" value="CorA"/>
    <property type="match status" value="1"/>
</dbReference>
<sequence length="135" mass="15507">MKDVPKDEYSVDVDMAPFESFQLDIQQNLINPTANLLDMVYKRVAIRDARYSLQLNMSLWRLSWVTFIFLPLTFVATLFGMNVDLLSENPSLKWYFVIAVPMMVVVVLSLFLFKNAGLGRKANFAPRGKSPEHMV</sequence>
<dbReference type="eggNOG" id="ENOG502RJY5">
    <property type="taxonomic scope" value="Eukaryota"/>
</dbReference>
<dbReference type="EMBL" id="KB707587">
    <property type="protein sequence ID" value="EMR61535.1"/>
    <property type="molecule type" value="Genomic_DNA"/>
</dbReference>
<dbReference type="InterPro" id="IPR002523">
    <property type="entry name" value="MgTranspt_CorA/ZnTranspt_ZntB"/>
</dbReference>
<dbReference type="KEGG" id="ela:UCREL1_11540"/>